<organism evidence="2 3">
    <name type="scientific">Crassostrea virginica</name>
    <name type="common">Eastern oyster</name>
    <dbReference type="NCBI Taxonomy" id="6565"/>
    <lineage>
        <taxon>Eukaryota</taxon>
        <taxon>Metazoa</taxon>
        <taxon>Spiralia</taxon>
        <taxon>Lophotrochozoa</taxon>
        <taxon>Mollusca</taxon>
        <taxon>Bivalvia</taxon>
        <taxon>Autobranchia</taxon>
        <taxon>Pteriomorphia</taxon>
        <taxon>Ostreida</taxon>
        <taxon>Ostreoidea</taxon>
        <taxon>Ostreidae</taxon>
        <taxon>Crassostrea</taxon>
    </lineage>
</organism>
<dbReference type="OrthoDB" id="6101731at2759"/>
<keyword evidence="2" id="KW-1185">Reference proteome</keyword>
<dbReference type="GeneID" id="111102478"/>
<proteinExistence type="predicted"/>
<evidence type="ECO:0000259" key="1">
    <source>
        <dbReference type="PROSITE" id="PS50188"/>
    </source>
</evidence>
<dbReference type="InterPro" id="IPR013320">
    <property type="entry name" value="ConA-like_dom_sf"/>
</dbReference>
<dbReference type="GO" id="GO:0019005">
    <property type="term" value="C:SCF ubiquitin ligase complex"/>
    <property type="evidence" value="ECO:0007669"/>
    <property type="project" value="TreeGrafter"/>
</dbReference>
<sequence length="222" mass="25033">MGSTPSRNERYLPLCLPEKRMRDSNSPPWTRTVMFSQKYYTDGLKTLSKGFAKINNNTIVRTRTGNAISDGAKWSRPFRRGKHVFEIVFPRQMRGKHASVGIGLKKAALVSDSNKTLVGSDEHSWGVDLVTKEVCHNKRKIGKFPGLWTSFPDRFYMYIDMDVGSLLFGQEDRFFGSALTDEHLIGSVVYPMVSATQTGAAVTVVYRGKGKHIEGPIRKKRK</sequence>
<dbReference type="Gene3D" id="2.60.120.920">
    <property type="match status" value="1"/>
</dbReference>
<dbReference type="SUPFAM" id="SSF49899">
    <property type="entry name" value="Concanavalin A-like lectins/glucanases"/>
    <property type="match status" value="1"/>
</dbReference>
<feature type="domain" description="B30.2/SPRY" evidence="1">
    <location>
        <begin position="12"/>
        <end position="211"/>
    </location>
</feature>
<accession>A0A8B8AHG0</accession>
<dbReference type="InterPro" id="IPR001870">
    <property type="entry name" value="B30.2/SPRY"/>
</dbReference>
<dbReference type="PANTHER" id="PTHR12245">
    <property type="entry name" value="SPRY DOMAIN CONTAINING SOCS BOX PROTEIN"/>
    <property type="match status" value="1"/>
</dbReference>
<name>A0A8B8AHG0_CRAVI</name>
<dbReference type="InterPro" id="IPR003877">
    <property type="entry name" value="SPRY_dom"/>
</dbReference>
<dbReference type="PROSITE" id="PS50188">
    <property type="entry name" value="B302_SPRY"/>
    <property type="match status" value="1"/>
</dbReference>
<reference evidence="2" key="1">
    <citation type="submission" date="2024-06" db="UniProtKB">
        <authorList>
            <consortium name="RefSeq"/>
        </authorList>
    </citation>
    <scope>NUCLEOTIDE SEQUENCE [LARGE SCALE GENOMIC DNA]</scope>
</reference>
<dbReference type="InterPro" id="IPR050672">
    <property type="entry name" value="FBXO45-Fsn/SPSB_families"/>
</dbReference>
<dbReference type="AlphaFoldDB" id="A0A8B8AHG0"/>
<evidence type="ECO:0000313" key="2">
    <source>
        <dbReference type="Proteomes" id="UP000694844"/>
    </source>
</evidence>
<dbReference type="RefSeq" id="XP_022290947.1">
    <property type="nucleotide sequence ID" value="XM_022435239.1"/>
</dbReference>
<reference evidence="3" key="2">
    <citation type="submission" date="2025-08" db="UniProtKB">
        <authorList>
            <consortium name="RefSeq"/>
        </authorList>
    </citation>
    <scope>IDENTIFICATION</scope>
    <source>
        <tissue evidence="3">Whole sample</tissue>
    </source>
</reference>
<dbReference type="GO" id="GO:0043161">
    <property type="term" value="P:proteasome-mediated ubiquitin-dependent protein catabolic process"/>
    <property type="evidence" value="ECO:0007669"/>
    <property type="project" value="TreeGrafter"/>
</dbReference>
<protein>
    <submittedName>
        <fullName evidence="3">SPRY domain-containing SOCS box protein 2-like isoform X1</fullName>
    </submittedName>
</protein>
<dbReference type="InterPro" id="IPR043136">
    <property type="entry name" value="B30.2/SPRY_sf"/>
</dbReference>
<dbReference type="PANTHER" id="PTHR12245:SF11">
    <property type="entry name" value="PROTEIN GUSTAVUS"/>
    <property type="match status" value="1"/>
</dbReference>
<evidence type="ECO:0000313" key="3">
    <source>
        <dbReference type="RefSeq" id="XP_022290947.1"/>
    </source>
</evidence>
<dbReference type="KEGG" id="cvn:111102478"/>
<dbReference type="Proteomes" id="UP000694844">
    <property type="component" value="Chromosome 1"/>
</dbReference>
<dbReference type="Pfam" id="PF00622">
    <property type="entry name" value="SPRY"/>
    <property type="match status" value="1"/>
</dbReference>
<gene>
    <name evidence="3" type="primary">LOC111102478</name>
</gene>